<evidence type="ECO:0000313" key="2">
    <source>
        <dbReference type="EMBL" id="CAE0238004.1"/>
    </source>
</evidence>
<reference evidence="2" key="1">
    <citation type="submission" date="2021-01" db="EMBL/GenBank/DDBJ databases">
        <authorList>
            <person name="Corre E."/>
            <person name="Pelletier E."/>
            <person name="Niang G."/>
            <person name="Scheremetjew M."/>
            <person name="Finn R."/>
            <person name="Kale V."/>
            <person name="Holt S."/>
            <person name="Cochrane G."/>
            <person name="Meng A."/>
            <person name="Brown T."/>
            <person name="Cohen L."/>
        </authorList>
    </citation>
    <scope>NUCLEOTIDE SEQUENCE</scope>
    <source>
        <strain evidence="2">NIES-2562</strain>
    </source>
</reference>
<dbReference type="InterPro" id="IPR013761">
    <property type="entry name" value="SAM/pointed_sf"/>
</dbReference>
<dbReference type="AlphaFoldDB" id="A0A7S3CWX8"/>
<evidence type="ECO:0000259" key="1">
    <source>
        <dbReference type="PROSITE" id="PS50105"/>
    </source>
</evidence>
<feature type="domain" description="SAM" evidence="1">
    <location>
        <begin position="53"/>
        <end position="116"/>
    </location>
</feature>
<gene>
    <name evidence="2" type="ORF">PBIL07802_LOCUS145</name>
</gene>
<dbReference type="SUPFAM" id="SSF47769">
    <property type="entry name" value="SAM/Pointed domain"/>
    <property type="match status" value="1"/>
</dbReference>
<name>A0A7S3CWX8_9EUKA</name>
<dbReference type="SMART" id="SM00454">
    <property type="entry name" value="SAM"/>
    <property type="match status" value="1"/>
</dbReference>
<dbReference type="EMBL" id="HBIB01000287">
    <property type="protein sequence ID" value="CAE0238004.1"/>
    <property type="molecule type" value="Transcribed_RNA"/>
</dbReference>
<accession>A0A7S3CWX8</accession>
<dbReference type="PROSITE" id="PS50105">
    <property type="entry name" value="SAM_DOMAIN"/>
    <property type="match status" value="1"/>
</dbReference>
<protein>
    <recommendedName>
        <fullName evidence="1">SAM domain-containing protein</fullName>
    </recommendedName>
</protein>
<dbReference type="Gene3D" id="1.10.150.50">
    <property type="entry name" value="Transcription Factor, Ets-1"/>
    <property type="match status" value="1"/>
</dbReference>
<dbReference type="Pfam" id="PF00536">
    <property type="entry name" value="SAM_1"/>
    <property type="match status" value="1"/>
</dbReference>
<dbReference type="InterPro" id="IPR001660">
    <property type="entry name" value="SAM"/>
</dbReference>
<sequence>MDSPATPSTSARAPLMKGPSMISKVHIPLAEEGNKSELELSIEKMKLGDILGWSPDEACQFLDLVKMPEYKGVFLEHRVSGKVLVQLHEKHLREIGVTSIGHRLVLEEALAILRRKRREYDRNAIVWEGKTPSSCMYTENSFQCCCYPCYFKTYWSFSSKGFTTKPDRGSCWTCLTCNCMRPRKVNYTDYRVLKDIELHTQNTCCCCCTRTALRLVAADQYNHDGKQKGAIGDEEMELMHPDAPHVEEIVRNAWQKVRLVDAGIED</sequence>
<proteinExistence type="predicted"/>
<organism evidence="2">
    <name type="scientific">Palpitomonas bilix</name>
    <dbReference type="NCBI Taxonomy" id="652834"/>
    <lineage>
        <taxon>Eukaryota</taxon>
        <taxon>Eukaryota incertae sedis</taxon>
    </lineage>
</organism>